<evidence type="ECO:0000259" key="7">
    <source>
        <dbReference type="PROSITE" id="PS50975"/>
    </source>
</evidence>
<comment type="pathway">
    <text evidence="5 6">Purine metabolism; IMP biosynthesis via de novo pathway; 5-amino-1-(5-phospho-D-ribosyl)imidazole-4-carboxylate from 5-amino-1-(5-phospho-D-ribosyl)imidazole (N5-CAIR route): step 1/2.</text>
</comment>
<dbReference type="InterPro" id="IPR054350">
    <property type="entry name" value="PurT/PurK_preATP-grasp"/>
</dbReference>
<evidence type="ECO:0000256" key="1">
    <source>
        <dbReference type="ARBA" id="ARBA00022598"/>
    </source>
</evidence>
<dbReference type="Pfam" id="PF17769">
    <property type="entry name" value="PurK_C"/>
    <property type="match status" value="1"/>
</dbReference>
<dbReference type="SUPFAM" id="SSF52440">
    <property type="entry name" value="PreATP-grasp domain"/>
    <property type="match status" value="1"/>
</dbReference>
<dbReference type="PANTHER" id="PTHR11609:SF5">
    <property type="entry name" value="PHOSPHORIBOSYLAMINOIMIDAZOLE CARBOXYLASE"/>
    <property type="match status" value="1"/>
</dbReference>
<dbReference type="SUPFAM" id="SSF51246">
    <property type="entry name" value="Rudiment single hybrid motif"/>
    <property type="match status" value="1"/>
</dbReference>
<dbReference type="UniPathway" id="UPA00074">
    <property type="reaction ID" value="UER00942"/>
</dbReference>
<dbReference type="InterPro" id="IPR011761">
    <property type="entry name" value="ATP-grasp"/>
</dbReference>
<keyword evidence="9" id="KW-1185">Reference proteome</keyword>
<dbReference type="SUPFAM" id="SSF56059">
    <property type="entry name" value="Glutathione synthetase ATP-binding domain-like"/>
    <property type="match status" value="1"/>
</dbReference>
<evidence type="ECO:0000256" key="2">
    <source>
        <dbReference type="ARBA" id="ARBA00022741"/>
    </source>
</evidence>
<accession>A0A238KAP1</accession>
<dbReference type="EMBL" id="FXYF01000004">
    <property type="protein sequence ID" value="SMX39172.1"/>
    <property type="molecule type" value="Genomic_DNA"/>
</dbReference>
<comment type="subunit">
    <text evidence="5 6">Homodimer.</text>
</comment>
<dbReference type="FunFam" id="3.40.50.20:FF:000016">
    <property type="entry name" value="N5-carboxyaminoimidazole ribonucleotide synthase"/>
    <property type="match status" value="1"/>
</dbReference>
<dbReference type="GO" id="GO:0046872">
    <property type="term" value="F:metal ion binding"/>
    <property type="evidence" value="ECO:0007669"/>
    <property type="project" value="InterPro"/>
</dbReference>
<evidence type="ECO:0000256" key="5">
    <source>
        <dbReference type="HAMAP-Rule" id="MF_01928"/>
    </source>
</evidence>
<dbReference type="OrthoDB" id="9804625at2"/>
<dbReference type="Gene3D" id="3.40.50.20">
    <property type="match status" value="1"/>
</dbReference>
<feature type="binding site" evidence="5">
    <location>
        <begin position="266"/>
        <end position="267"/>
    </location>
    <ligand>
        <name>ATP</name>
        <dbReference type="ChEBI" id="CHEBI:30616"/>
    </ligand>
</feature>
<dbReference type="GO" id="GO:0005524">
    <property type="term" value="F:ATP binding"/>
    <property type="evidence" value="ECO:0007669"/>
    <property type="project" value="UniProtKB-UniRule"/>
</dbReference>
<dbReference type="InterPro" id="IPR040686">
    <property type="entry name" value="PurK_C"/>
</dbReference>
<feature type="binding site" evidence="5">
    <location>
        <position position="190"/>
    </location>
    <ligand>
        <name>ATP</name>
        <dbReference type="ChEBI" id="CHEBI:30616"/>
    </ligand>
</feature>
<comment type="catalytic activity">
    <reaction evidence="5 6">
        <text>5-amino-1-(5-phospho-beta-D-ribosyl)imidazole + hydrogencarbonate + ATP = 5-carboxyamino-1-(5-phospho-D-ribosyl)imidazole + ADP + phosphate + 2 H(+)</text>
        <dbReference type="Rhea" id="RHEA:19317"/>
        <dbReference type="ChEBI" id="CHEBI:15378"/>
        <dbReference type="ChEBI" id="CHEBI:17544"/>
        <dbReference type="ChEBI" id="CHEBI:30616"/>
        <dbReference type="ChEBI" id="CHEBI:43474"/>
        <dbReference type="ChEBI" id="CHEBI:58730"/>
        <dbReference type="ChEBI" id="CHEBI:137981"/>
        <dbReference type="ChEBI" id="CHEBI:456216"/>
        <dbReference type="EC" id="6.3.4.18"/>
    </reaction>
</comment>
<dbReference type="AlphaFoldDB" id="A0A238KAP1"/>
<dbReference type="Pfam" id="PF02222">
    <property type="entry name" value="ATP-grasp"/>
    <property type="match status" value="1"/>
</dbReference>
<feature type="domain" description="ATP-grasp" evidence="7">
    <location>
        <begin position="111"/>
        <end position="296"/>
    </location>
</feature>
<dbReference type="GO" id="GO:0006189">
    <property type="term" value="P:'de novo' IMP biosynthetic process"/>
    <property type="evidence" value="ECO:0007669"/>
    <property type="project" value="UniProtKB-UniRule"/>
</dbReference>
<feature type="binding site" evidence="5">
    <location>
        <position position="147"/>
    </location>
    <ligand>
        <name>ATP</name>
        <dbReference type="ChEBI" id="CHEBI:30616"/>
    </ligand>
</feature>
<dbReference type="FunFam" id="3.30.1490.20:FF:000015">
    <property type="entry name" value="N5-carboxyaminoimidazole ribonucleotide synthase"/>
    <property type="match status" value="1"/>
</dbReference>
<reference evidence="8 9" key="1">
    <citation type="submission" date="2017-05" db="EMBL/GenBank/DDBJ databases">
        <authorList>
            <person name="Song R."/>
            <person name="Chenine A.L."/>
            <person name="Ruprecht R.M."/>
        </authorList>
    </citation>
    <scope>NUCLEOTIDE SEQUENCE [LARGE SCALE GENOMIC DNA]</scope>
    <source>
        <strain evidence="8 9">CECT 8898</strain>
    </source>
</reference>
<dbReference type="InterPro" id="IPR013815">
    <property type="entry name" value="ATP_grasp_subdomain_1"/>
</dbReference>
<evidence type="ECO:0000256" key="4">
    <source>
        <dbReference type="ARBA" id="ARBA00022840"/>
    </source>
</evidence>
<feature type="binding site" evidence="5">
    <location>
        <begin position="182"/>
        <end position="185"/>
    </location>
    <ligand>
        <name>ATP</name>
        <dbReference type="ChEBI" id="CHEBI:30616"/>
    </ligand>
</feature>
<dbReference type="GO" id="GO:0004638">
    <property type="term" value="F:phosphoribosylaminoimidazole carboxylase activity"/>
    <property type="evidence" value="ECO:0007669"/>
    <property type="project" value="InterPro"/>
</dbReference>
<proteinExistence type="inferred from homology"/>
<dbReference type="InterPro" id="IPR011054">
    <property type="entry name" value="Rudment_hybrid_motif"/>
</dbReference>
<dbReference type="PANTHER" id="PTHR11609">
    <property type="entry name" value="PURINE BIOSYNTHESIS PROTEIN 6/7, PUR6/7"/>
    <property type="match status" value="1"/>
</dbReference>
<dbReference type="InterPro" id="IPR016185">
    <property type="entry name" value="PreATP-grasp_dom_sf"/>
</dbReference>
<dbReference type="InterPro" id="IPR005875">
    <property type="entry name" value="PurK"/>
</dbReference>
<dbReference type="Gene3D" id="3.30.1490.20">
    <property type="entry name" value="ATP-grasp fold, A domain"/>
    <property type="match status" value="1"/>
</dbReference>
<dbReference type="GO" id="GO:0034028">
    <property type="term" value="F:5-(carboxyamino)imidazole ribonucleotide synthase activity"/>
    <property type="evidence" value="ECO:0007669"/>
    <property type="project" value="UniProtKB-UniRule"/>
</dbReference>
<dbReference type="InterPro" id="IPR003135">
    <property type="entry name" value="ATP-grasp_carboxylate-amine"/>
</dbReference>
<dbReference type="Pfam" id="PF22660">
    <property type="entry name" value="RS_preATP-grasp-like"/>
    <property type="match status" value="1"/>
</dbReference>
<comment type="similarity">
    <text evidence="5 6">Belongs to the PurK/PurT family.</text>
</comment>
<keyword evidence="4 5" id="KW-0067">ATP-binding</keyword>
<dbReference type="HAMAP" id="MF_01928">
    <property type="entry name" value="PurK"/>
    <property type="match status" value="1"/>
</dbReference>
<organism evidence="8 9">
    <name type="scientific">Maliponia aquimaris</name>
    <dbReference type="NCBI Taxonomy" id="1673631"/>
    <lineage>
        <taxon>Bacteria</taxon>
        <taxon>Pseudomonadati</taxon>
        <taxon>Pseudomonadota</taxon>
        <taxon>Alphaproteobacteria</taxon>
        <taxon>Rhodobacterales</taxon>
        <taxon>Paracoccaceae</taxon>
        <taxon>Maliponia</taxon>
    </lineage>
</organism>
<dbReference type="GO" id="GO:0005829">
    <property type="term" value="C:cytosol"/>
    <property type="evidence" value="ECO:0007669"/>
    <property type="project" value="TreeGrafter"/>
</dbReference>
<feature type="binding site" evidence="5">
    <location>
        <begin position="152"/>
        <end position="158"/>
    </location>
    <ligand>
        <name>ATP</name>
        <dbReference type="ChEBI" id="CHEBI:30616"/>
    </ligand>
</feature>
<dbReference type="Proteomes" id="UP000207598">
    <property type="component" value="Unassembled WGS sequence"/>
</dbReference>
<sequence>MSAPLPTGSTIGILGGGQLGRMLSVAASRLGLRCHVFEPGANPPAGQVAHAVTTAAYEDAAALDAFARSVDVITYEFENIPTAALDLLEGLRPIRPGREALRISQDRLTEKSFLRDLGLQTAPFAAVDSAEDLSRALDQIGAPAILKTRRFGYDGKGQARLSAPGDAAEALAALQGAPAILEGFVDFSCEISVIAARGLDGRVAAFDPGQNVHRDGILRTTTVPAAVPNRVLTDAVLTAGRILNALDYVGVLGVEFFVSPGGLIVNEIAPRVHNSGHWTQNGCLIDQFEQHIRAVAGWPLGDGKRHADIRMENLIGDDMDRVPGLSADPRCALHLYGKSEVKAGRKMGHANFLTPAASG</sequence>
<dbReference type="NCBIfam" id="TIGR01161">
    <property type="entry name" value="purK"/>
    <property type="match status" value="1"/>
</dbReference>
<name>A0A238KAP1_9RHOB</name>
<evidence type="ECO:0000313" key="8">
    <source>
        <dbReference type="EMBL" id="SMX39172.1"/>
    </source>
</evidence>
<dbReference type="PROSITE" id="PS50975">
    <property type="entry name" value="ATP_GRASP"/>
    <property type="match status" value="1"/>
</dbReference>
<dbReference type="RefSeq" id="WP_094020734.1">
    <property type="nucleotide sequence ID" value="NZ_FXYF01000004.1"/>
</dbReference>
<protein>
    <recommendedName>
        <fullName evidence="5 6">N5-carboxyaminoimidazole ribonucleotide synthase</fullName>
        <shortName evidence="5 6">N5-CAIR synthase</shortName>
        <ecNumber evidence="5 6">6.3.4.18</ecNumber>
    </recommendedName>
    <alternativeName>
        <fullName evidence="5 6">5-(carboxyamino)imidazole ribonucleotide synthetase</fullName>
    </alternativeName>
</protein>
<keyword evidence="2 5" id="KW-0547">Nucleotide-binding</keyword>
<feature type="binding site" evidence="5">
    <location>
        <position position="107"/>
    </location>
    <ligand>
        <name>ATP</name>
        <dbReference type="ChEBI" id="CHEBI:30616"/>
    </ligand>
</feature>
<feature type="binding site" evidence="5">
    <location>
        <position position="213"/>
    </location>
    <ligand>
        <name>ATP</name>
        <dbReference type="ChEBI" id="CHEBI:30616"/>
    </ligand>
</feature>
<evidence type="ECO:0000313" key="9">
    <source>
        <dbReference type="Proteomes" id="UP000207598"/>
    </source>
</evidence>
<evidence type="ECO:0000256" key="6">
    <source>
        <dbReference type="RuleBase" id="RU361200"/>
    </source>
</evidence>
<keyword evidence="1 5" id="KW-0436">Ligase</keyword>
<dbReference type="EC" id="6.3.4.18" evidence="5 6"/>
<dbReference type="Gene3D" id="3.30.470.20">
    <property type="entry name" value="ATP-grasp fold, B domain"/>
    <property type="match status" value="1"/>
</dbReference>
<dbReference type="NCBIfam" id="NF004679">
    <property type="entry name" value="PRK06019.1-5"/>
    <property type="match status" value="1"/>
</dbReference>
<keyword evidence="3 5" id="KW-0658">Purine biosynthesis</keyword>
<dbReference type="NCBIfam" id="NF004676">
    <property type="entry name" value="PRK06019.1-2"/>
    <property type="match status" value="1"/>
</dbReference>
<evidence type="ECO:0000256" key="3">
    <source>
        <dbReference type="ARBA" id="ARBA00022755"/>
    </source>
</evidence>
<dbReference type="NCBIfam" id="NF004675">
    <property type="entry name" value="PRK06019.1-1"/>
    <property type="match status" value="1"/>
</dbReference>
<comment type="function">
    <text evidence="5">Catalyzes the ATP-dependent conversion of 5-aminoimidazole ribonucleotide (AIR) and HCO(3)(-) to N5-carboxyaminoimidazole ribonucleotide (N5-CAIR).</text>
</comment>
<comment type="function">
    <text evidence="6">Catalyzes the ATP-dependent conversion of 5-aminoimidazole ribonucleotide (AIR) and HCO(3)- to N5-carboxyaminoimidazole ribonucleotide (N5-CAIR).</text>
</comment>
<gene>
    <name evidence="5 6 8" type="primary">purK</name>
    <name evidence="8" type="ORF">MAA8898_01916</name>
</gene>